<keyword evidence="4 8" id="KW-0028">Amino-acid biosynthesis</keyword>
<sequence>MVYDGHVHTPYCPHGSADSFSAYAEAAIQKGYSGLTFTEHAPLPKSFVDPTPFKDSGMQQGQLSGYFQELNALKRYYHSHLTIRTGLEVDYIEGYEEEIRTFLNEVGEELDDAILSVHFLKQKEKWYCLDYSPDVFGELVEATGSLEEVYRNYFQALLHSIKSDLGQFKPSRIGHITLVRKFHTKFPPDFSYEEEIVKVLDEIAKKGLELDYNGAGMMKEFCREPYPPAWIAREALKRNIPLVYGSDAHTAKGLKQGYKELIGKEAFKMPSTR</sequence>
<comment type="caution">
    <text evidence="10">The sequence shown here is derived from an EMBL/GenBank/DDBJ whole genome shotgun (WGS) entry which is preliminary data.</text>
</comment>
<dbReference type="InterPro" id="IPR010140">
    <property type="entry name" value="Histidinol_P_phosphatase_HisJ"/>
</dbReference>
<evidence type="ECO:0000256" key="6">
    <source>
        <dbReference type="ARBA" id="ARBA00023102"/>
    </source>
</evidence>
<evidence type="ECO:0000256" key="3">
    <source>
        <dbReference type="ARBA" id="ARBA00013085"/>
    </source>
</evidence>
<reference evidence="10 11" key="1">
    <citation type="submission" date="2019-04" db="EMBL/GenBank/DDBJ databases">
        <title>Bacillus caeni sp. nov., a bacterium isolated from mangrove sediment.</title>
        <authorList>
            <person name="Huang H."/>
            <person name="Mo K."/>
            <person name="Hu Y."/>
        </authorList>
    </citation>
    <scope>NUCLEOTIDE SEQUENCE [LARGE SCALE GENOMIC DNA]</scope>
    <source>
        <strain evidence="10 11">HB172195</strain>
    </source>
</reference>
<dbReference type="CDD" id="cd12110">
    <property type="entry name" value="PHP_HisPPase_Hisj_like"/>
    <property type="match status" value="1"/>
</dbReference>
<evidence type="ECO:0000256" key="1">
    <source>
        <dbReference type="ARBA" id="ARBA00004970"/>
    </source>
</evidence>
<dbReference type="InterPro" id="IPR016195">
    <property type="entry name" value="Pol/histidinol_Pase-like"/>
</dbReference>
<dbReference type="GO" id="GO:0000105">
    <property type="term" value="P:L-histidine biosynthetic process"/>
    <property type="evidence" value="ECO:0007669"/>
    <property type="project" value="UniProtKB-UniRule"/>
</dbReference>
<keyword evidence="6 8" id="KW-0368">Histidine biosynthesis</keyword>
<dbReference type="PANTHER" id="PTHR21039">
    <property type="entry name" value="HISTIDINOL PHOSPHATASE-RELATED"/>
    <property type="match status" value="1"/>
</dbReference>
<feature type="domain" description="PHP" evidence="9">
    <location>
        <begin position="4"/>
        <end position="213"/>
    </location>
</feature>
<comment type="pathway">
    <text evidence="1 8">Amino-acid biosynthesis; L-histidine biosynthesis; L-histidine from 5-phospho-alpha-D-ribose 1-diphosphate: step 8/9.</text>
</comment>
<comment type="catalytic activity">
    <reaction evidence="7 8">
        <text>L-histidinol phosphate + H2O = L-histidinol + phosphate</text>
        <dbReference type="Rhea" id="RHEA:14465"/>
        <dbReference type="ChEBI" id="CHEBI:15377"/>
        <dbReference type="ChEBI" id="CHEBI:43474"/>
        <dbReference type="ChEBI" id="CHEBI:57699"/>
        <dbReference type="ChEBI" id="CHEBI:57980"/>
        <dbReference type="EC" id="3.1.3.15"/>
    </reaction>
</comment>
<evidence type="ECO:0000256" key="7">
    <source>
        <dbReference type="ARBA" id="ARBA00049158"/>
    </source>
</evidence>
<dbReference type="SUPFAM" id="SSF89550">
    <property type="entry name" value="PHP domain-like"/>
    <property type="match status" value="1"/>
</dbReference>
<evidence type="ECO:0000256" key="5">
    <source>
        <dbReference type="ARBA" id="ARBA00022801"/>
    </source>
</evidence>
<dbReference type="EMBL" id="SWLG01000001">
    <property type="protein sequence ID" value="TLS39095.1"/>
    <property type="molecule type" value="Genomic_DNA"/>
</dbReference>
<accession>A0A5R9FHP4</accession>
<dbReference type="Proteomes" id="UP000308230">
    <property type="component" value="Unassembled WGS sequence"/>
</dbReference>
<dbReference type="NCBIfam" id="NF005996">
    <property type="entry name" value="PRK08123.1"/>
    <property type="match status" value="1"/>
</dbReference>
<dbReference type="Gene3D" id="3.20.20.140">
    <property type="entry name" value="Metal-dependent hydrolases"/>
    <property type="match status" value="1"/>
</dbReference>
<dbReference type="UniPathway" id="UPA00031">
    <property type="reaction ID" value="UER00013"/>
</dbReference>
<dbReference type="Pfam" id="PF02811">
    <property type="entry name" value="PHP"/>
    <property type="match status" value="1"/>
</dbReference>
<dbReference type="InterPro" id="IPR004013">
    <property type="entry name" value="PHP_dom"/>
</dbReference>
<evidence type="ECO:0000256" key="4">
    <source>
        <dbReference type="ARBA" id="ARBA00022605"/>
    </source>
</evidence>
<name>A0A5R9FHP4_9BACL</name>
<dbReference type="NCBIfam" id="TIGR01856">
    <property type="entry name" value="hisJ_fam"/>
    <property type="match status" value="1"/>
</dbReference>
<dbReference type="GO" id="GO:0005737">
    <property type="term" value="C:cytoplasm"/>
    <property type="evidence" value="ECO:0007669"/>
    <property type="project" value="TreeGrafter"/>
</dbReference>
<keyword evidence="11" id="KW-1185">Reference proteome</keyword>
<dbReference type="OrthoDB" id="9775255at2"/>
<dbReference type="GO" id="GO:0004401">
    <property type="term" value="F:histidinol-phosphatase activity"/>
    <property type="evidence" value="ECO:0007669"/>
    <property type="project" value="UniProtKB-UniRule"/>
</dbReference>
<keyword evidence="5 8" id="KW-0378">Hydrolase</keyword>
<evidence type="ECO:0000256" key="2">
    <source>
        <dbReference type="ARBA" id="ARBA00009152"/>
    </source>
</evidence>
<dbReference type="EC" id="3.1.3.15" evidence="3 8"/>
<organism evidence="10 11">
    <name type="scientific">Exobacillus caeni</name>
    <dbReference type="NCBI Taxonomy" id="2574798"/>
    <lineage>
        <taxon>Bacteria</taxon>
        <taxon>Bacillati</taxon>
        <taxon>Bacillota</taxon>
        <taxon>Bacilli</taxon>
        <taxon>Bacillales</taxon>
        <taxon>Guptibacillaceae</taxon>
        <taxon>Exobacillus</taxon>
    </lineage>
</organism>
<protein>
    <recommendedName>
        <fullName evidence="3 8">Histidinol-phosphatase</fullName>
        <shortName evidence="8">HolPase</shortName>
        <ecNumber evidence="3 8">3.1.3.15</ecNumber>
    </recommendedName>
</protein>
<evidence type="ECO:0000313" key="10">
    <source>
        <dbReference type="EMBL" id="TLS39095.1"/>
    </source>
</evidence>
<comment type="similarity">
    <text evidence="2 8">Belongs to the PHP hydrolase family. HisK subfamily.</text>
</comment>
<gene>
    <name evidence="10" type="primary">hisJ</name>
    <name evidence="10" type="ORF">FCL54_01940</name>
</gene>
<dbReference type="PANTHER" id="PTHR21039:SF0">
    <property type="entry name" value="HISTIDINOL-PHOSPHATASE"/>
    <property type="match status" value="1"/>
</dbReference>
<evidence type="ECO:0000313" key="11">
    <source>
        <dbReference type="Proteomes" id="UP000308230"/>
    </source>
</evidence>
<evidence type="ECO:0000259" key="9">
    <source>
        <dbReference type="Pfam" id="PF02811"/>
    </source>
</evidence>
<evidence type="ECO:0000256" key="8">
    <source>
        <dbReference type="RuleBase" id="RU366003"/>
    </source>
</evidence>
<dbReference type="AlphaFoldDB" id="A0A5R9FHP4"/>
<proteinExistence type="inferred from homology"/>